<dbReference type="GO" id="GO:0070490">
    <property type="term" value="P:protein pupylation"/>
    <property type="evidence" value="ECO:0007669"/>
    <property type="project" value="TreeGrafter"/>
</dbReference>
<dbReference type="GO" id="GO:0016787">
    <property type="term" value="F:hydrolase activity"/>
    <property type="evidence" value="ECO:0007669"/>
    <property type="project" value="UniProtKB-KW"/>
</dbReference>
<name>A0A5B1CE04_9BACT</name>
<dbReference type="GO" id="GO:0005524">
    <property type="term" value="F:ATP binding"/>
    <property type="evidence" value="ECO:0007669"/>
    <property type="project" value="TreeGrafter"/>
</dbReference>
<dbReference type="PANTHER" id="PTHR42307">
    <property type="entry name" value="PUP DEAMIDASE/DEPUPYLASE"/>
    <property type="match status" value="1"/>
</dbReference>
<evidence type="ECO:0000256" key="1">
    <source>
        <dbReference type="SAM" id="Phobius"/>
    </source>
</evidence>
<proteinExistence type="predicted"/>
<dbReference type="EMBL" id="VRLW01000001">
    <property type="protein sequence ID" value="KAA1257693.1"/>
    <property type="molecule type" value="Genomic_DNA"/>
</dbReference>
<keyword evidence="2" id="KW-0378">Hydrolase</keyword>
<feature type="transmembrane region" description="Helical" evidence="1">
    <location>
        <begin position="140"/>
        <end position="168"/>
    </location>
</feature>
<sequence length="578" mass="64548">MVADPQMLEIEDLPSARFVYQQICEAIRREQPTVAGVFDREQMFLANGGAVSFESHPSVSSQPGGLVEIATPEVRSPSELLACQRSIDELAAEATADSETSFDLRILKNSSDAMGHVYGCHENYETEVGSGVMLLVYRCFVLLLWLIQTISLLVAMPLMMIVLGMMGLSRLRKSKNKSAADETESGSFFDESDFGRDSTDANASQSEEFYEAMPGWLSVTLVGLLRLVHLPTVITLTFVAQHIAFRRQRKYLTAMLISRVALCGAGNLSPDGCYQTSAKAMAVDSIAHMGGFRGERPIYVFGHWLSQFCAKSFFSLGSTKQMFRRRQRMQIALSDSNMSDLAEYVKVGSVSLLLDMIEANFTHGLPIVQKPVDSLHRLASDWNLVTKVPTNQGPMSALQIQKLYLSTARAFVDSVPANLRGEAKLVLYRWQELYDGAARFRKNATDTGLAIGRIDWLTKRHLMDSLDPETLSEHDPPSASESSTNHWAARKKVDLRYHELSDEGYYYMLMESRPELSLVDDKQIARRRKSPPAGSPAARRGWLIREFAGGDETMQSEWAYAMIGNGKARRRVDFAEEI</sequence>
<protein>
    <submittedName>
        <fullName evidence="2">Depupylase</fullName>
        <ecNumber evidence="2">3.4.-.-</ecNumber>
    </submittedName>
</protein>
<organism evidence="2 3">
    <name type="scientific">Rubripirellula obstinata</name>
    <dbReference type="NCBI Taxonomy" id="406547"/>
    <lineage>
        <taxon>Bacteria</taxon>
        <taxon>Pseudomonadati</taxon>
        <taxon>Planctomycetota</taxon>
        <taxon>Planctomycetia</taxon>
        <taxon>Pirellulales</taxon>
        <taxon>Pirellulaceae</taxon>
        <taxon>Rubripirellula</taxon>
    </lineage>
</organism>
<keyword evidence="1" id="KW-0812">Transmembrane</keyword>
<comment type="caution">
    <text evidence="2">The sequence shown here is derived from an EMBL/GenBank/DDBJ whole genome shotgun (WGS) entry which is preliminary data.</text>
</comment>
<accession>A0A5B1CE04</accession>
<dbReference type="PANTHER" id="PTHR42307:SF2">
    <property type="entry name" value="PUP DEAMIDASE_DEPUPYLASE"/>
    <property type="match status" value="1"/>
</dbReference>
<gene>
    <name evidence="2" type="primary">dop</name>
    <name evidence="2" type="ORF">LF1_01810</name>
</gene>
<dbReference type="Pfam" id="PF03136">
    <property type="entry name" value="Pup_ligase"/>
    <property type="match status" value="1"/>
</dbReference>
<dbReference type="GO" id="GO:0010498">
    <property type="term" value="P:proteasomal protein catabolic process"/>
    <property type="evidence" value="ECO:0007669"/>
    <property type="project" value="InterPro"/>
</dbReference>
<evidence type="ECO:0000313" key="3">
    <source>
        <dbReference type="Proteomes" id="UP000322699"/>
    </source>
</evidence>
<dbReference type="AlphaFoldDB" id="A0A5B1CE04"/>
<dbReference type="GO" id="GO:0019941">
    <property type="term" value="P:modification-dependent protein catabolic process"/>
    <property type="evidence" value="ECO:0007669"/>
    <property type="project" value="InterPro"/>
</dbReference>
<dbReference type="EC" id="3.4.-.-" evidence="2"/>
<dbReference type="Proteomes" id="UP000322699">
    <property type="component" value="Unassembled WGS sequence"/>
</dbReference>
<evidence type="ECO:0000313" key="2">
    <source>
        <dbReference type="EMBL" id="KAA1257693.1"/>
    </source>
</evidence>
<keyword evidence="1" id="KW-1133">Transmembrane helix</keyword>
<dbReference type="InterPro" id="IPR004347">
    <property type="entry name" value="Pup_ligase/deamidase"/>
</dbReference>
<keyword evidence="3" id="KW-1185">Reference proteome</keyword>
<reference evidence="2 3" key="1">
    <citation type="submission" date="2019-08" db="EMBL/GenBank/DDBJ databases">
        <title>Deep-cultivation of Planctomycetes and their phenomic and genomic characterization uncovers novel biology.</title>
        <authorList>
            <person name="Wiegand S."/>
            <person name="Jogler M."/>
            <person name="Boedeker C."/>
            <person name="Pinto D."/>
            <person name="Vollmers J."/>
            <person name="Rivas-Marin E."/>
            <person name="Kohn T."/>
            <person name="Peeters S.H."/>
            <person name="Heuer A."/>
            <person name="Rast P."/>
            <person name="Oberbeckmann S."/>
            <person name="Bunk B."/>
            <person name="Jeske O."/>
            <person name="Meyerdierks A."/>
            <person name="Storesund J.E."/>
            <person name="Kallscheuer N."/>
            <person name="Luecker S."/>
            <person name="Lage O.M."/>
            <person name="Pohl T."/>
            <person name="Merkel B.J."/>
            <person name="Hornburger P."/>
            <person name="Mueller R.-W."/>
            <person name="Bruemmer F."/>
            <person name="Labrenz M."/>
            <person name="Spormann A.M."/>
            <person name="Op Den Camp H."/>
            <person name="Overmann J."/>
            <person name="Amann R."/>
            <person name="Jetten M.S.M."/>
            <person name="Mascher T."/>
            <person name="Medema M.H."/>
            <person name="Devos D.P."/>
            <person name="Kaster A.-K."/>
            <person name="Ovreas L."/>
            <person name="Rohde M."/>
            <person name="Galperin M.Y."/>
            <person name="Jogler C."/>
        </authorList>
    </citation>
    <scope>NUCLEOTIDE SEQUENCE [LARGE SCALE GENOMIC DNA]</scope>
    <source>
        <strain evidence="2 3">LF1</strain>
    </source>
</reference>
<keyword evidence="1" id="KW-0472">Membrane</keyword>